<dbReference type="Proteomes" id="UP000282977">
    <property type="component" value="Unassembled WGS sequence"/>
</dbReference>
<protein>
    <submittedName>
        <fullName evidence="3">Circumsporozoite protein</fullName>
    </submittedName>
</protein>
<dbReference type="PROSITE" id="PS51257">
    <property type="entry name" value="PROKAR_LIPOPROTEIN"/>
    <property type="match status" value="1"/>
</dbReference>
<accession>A0A437J5Y5</accession>
<gene>
    <name evidence="3" type="ORF">ENE74_13110</name>
</gene>
<evidence type="ECO:0000256" key="2">
    <source>
        <dbReference type="SAM" id="SignalP"/>
    </source>
</evidence>
<reference evidence="3 4" key="1">
    <citation type="submission" date="2019-01" db="EMBL/GenBank/DDBJ databases">
        <authorList>
            <person name="Chen W.-M."/>
        </authorList>
    </citation>
    <scope>NUCLEOTIDE SEQUENCE [LARGE SCALE GENOMIC DNA]</scope>
    <source>
        <strain evidence="3 4">TLA-22</strain>
    </source>
</reference>
<evidence type="ECO:0000313" key="4">
    <source>
        <dbReference type="Proteomes" id="UP000282977"/>
    </source>
</evidence>
<dbReference type="EMBL" id="RZUL01000004">
    <property type="protein sequence ID" value="RVT40261.1"/>
    <property type="molecule type" value="Genomic_DNA"/>
</dbReference>
<proteinExistence type="predicted"/>
<organism evidence="3 4">
    <name type="scientific">Sphingobium algorifonticola</name>
    <dbReference type="NCBI Taxonomy" id="2008318"/>
    <lineage>
        <taxon>Bacteria</taxon>
        <taxon>Pseudomonadati</taxon>
        <taxon>Pseudomonadota</taxon>
        <taxon>Alphaproteobacteria</taxon>
        <taxon>Sphingomonadales</taxon>
        <taxon>Sphingomonadaceae</taxon>
        <taxon>Sphingobium</taxon>
    </lineage>
</organism>
<keyword evidence="1" id="KW-0175">Coiled coil</keyword>
<name>A0A437J5Y5_9SPHN</name>
<sequence>MSKSISLSLVLAASLGLAACSGGAENTTANNAMENTMENATNAAENAMNAAENATNAAANATNAANASNAM</sequence>
<feature type="signal peptide" evidence="2">
    <location>
        <begin position="1"/>
        <end position="18"/>
    </location>
</feature>
<comment type="caution">
    <text evidence="3">The sequence shown here is derived from an EMBL/GenBank/DDBJ whole genome shotgun (WGS) entry which is preliminary data.</text>
</comment>
<dbReference type="RefSeq" id="WP_127691362.1">
    <property type="nucleotide sequence ID" value="NZ_RZUL01000004.1"/>
</dbReference>
<feature type="chain" id="PRO_5019258598" evidence="2">
    <location>
        <begin position="19"/>
        <end position="71"/>
    </location>
</feature>
<dbReference type="AlphaFoldDB" id="A0A437J5Y5"/>
<keyword evidence="2" id="KW-0732">Signal</keyword>
<feature type="coiled-coil region" evidence="1">
    <location>
        <begin position="30"/>
        <end position="64"/>
    </location>
</feature>
<evidence type="ECO:0000313" key="3">
    <source>
        <dbReference type="EMBL" id="RVT40261.1"/>
    </source>
</evidence>
<keyword evidence="4" id="KW-1185">Reference proteome</keyword>
<evidence type="ECO:0000256" key="1">
    <source>
        <dbReference type="SAM" id="Coils"/>
    </source>
</evidence>